<dbReference type="AlphaFoldDB" id="A0A222JQW5"/>
<evidence type="ECO:0000313" key="1">
    <source>
        <dbReference type="EMBL" id="MQW37362.1"/>
    </source>
</evidence>
<proteinExistence type="predicted"/>
<dbReference type="Proteomes" id="UP000429484">
    <property type="component" value="Unassembled WGS sequence"/>
</dbReference>
<reference evidence="1 2" key="1">
    <citation type="journal article" date="2013" name="Genome Biol.">
        <title>Comparative genomics of the core and accessory genomes of 48 Sinorhizobium strains comprising five genospecies.</title>
        <authorList>
            <person name="Sugawara M."/>
            <person name="Epstein B."/>
            <person name="Badgley B.D."/>
            <person name="Unno T."/>
            <person name="Xu L."/>
            <person name="Reese J."/>
            <person name="Gyaneshwar P."/>
            <person name="Denny R."/>
            <person name="Mudge J."/>
            <person name="Bharti A.K."/>
            <person name="Farmer A.D."/>
            <person name="May G.D."/>
            <person name="Woodward J.E."/>
            <person name="Medigue C."/>
            <person name="Vallenet D."/>
            <person name="Lajus A."/>
            <person name="Rouy Z."/>
            <person name="Martinez-Vaz B."/>
            <person name="Tiffin P."/>
            <person name="Young N.D."/>
            <person name="Sadowsky M.J."/>
        </authorList>
    </citation>
    <scope>NUCLEOTIDE SEQUENCE [LARGE SCALE GENOMIC DNA]</scope>
    <source>
        <strain evidence="1 2">N6B1</strain>
    </source>
</reference>
<dbReference type="KEGG" id="smer:DU99_05760"/>
<organism evidence="1 2">
    <name type="scientific">Rhizobium meliloti</name>
    <name type="common">Ensifer meliloti</name>
    <name type="synonym">Sinorhizobium meliloti</name>
    <dbReference type="NCBI Taxonomy" id="382"/>
    <lineage>
        <taxon>Bacteria</taxon>
        <taxon>Pseudomonadati</taxon>
        <taxon>Pseudomonadota</taxon>
        <taxon>Alphaproteobacteria</taxon>
        <taxon>Hyphomicrobiales</taxon>
        <taxon>Rhizobiaceae</taxon>
        <taxon>Sinorhizobium/Ensifer group</taxon>
        <taxon>Sinorhizobium</taxon>
    </lineage>
</organism>
<name>A0A222JQW5_RHIML</name>
<dbReference type="EMBL" id="WISR01000255">
    <property type="protein sequence ID" value="MQW37362.1"/>
    <property type="molecule type" value="Genomic_DNA"/>
</dbReference>
<sequence>MFRQIMQITVFMATLIARRPAPVKRRATCKRKSSICNHDGHGFVTIWLIWKSSEGKEIRECSRILHQVLFPEEQQGHGFR</sequence>
<accession>A0A222JQW5</accession>
<gene>
    <name evidence="1" type="ORF">GHK53_32550</name>
</gene>
<evidence type="ECO:0000313" key="2">
    <source>
        <dbReference type="Proteomes" id="UP000429484"/>
    </source>
</evidence>
<protein>
    <submittedName>
        <fullName evidence="1">Uncharacterized protein</fullName>
    </submittedName>
</protein>
<comment type="caution">
    <text evidence="1">The sequence shown here is derived from an EMBL/GenBank/DDBJ whole genome shotgun (WGS) entry which is preliminary data.</text>
</comment>